<evidence type="ECO:0000313" key="6">
    <source>
        <dbReference type="EMBL" id="CZR58071.1"/>
    </source>
</evidence>
<dbReference type="OrthoDB" id="5348404at2759"/>
<dbReference type="InterPro" id="IPR005178">
    <property type="entry name" value="Ostalpha/TMEM184C"/>
</dbReference>
<evidence type="ECO:0000256" key="4">
    <source>
        <dbReference type="ARBA" id="ARBA00023136"/>
    </source>
</evidence>
<keyword evidence="4 5" id="KW-0472">Membrane</keyword>
<reference evidence="6 7" key="1">
    <citation type="submission" date="2016-03" db="EMBL/GenBank/DDBJ databases">
        <authorList>
            <person name="Ploux O."/>
        </authorList>
    </citation>
    <scope>NUCLEOTIDE SEQUENCE [LARGE SCALE GENOMIC DNA]</scope>
    <source>
        <strain evidence="6 7">UAMH 11012</strain>
    </source>
</reference>
<evidence type="ECO:0000313" key="7">
    <source>
        <dbReference type="Proteomes" id="UP000184330"/>
    </source>
</evidence>
<dbReference type="EMBL" id="FJOG01000011">
    <property type="protein sequence ID" value="CZR58071.1"/>
    <property type="molecule type" value="Genomic_DNA"/>
</dbReference>
<dbReference type="AlphaFoldDB" id="A0A1L7WZ97"/>
<dbReference type="GO" id="GO:0016020">
    <property type="term" value="C:membrane"/>
    <property type="evidence" value="ECO:0007669"/>
    <property type="project" value="UniProtKB-SubCell"/>
</dbReference>
<dbReference type="Pfam" id="PF03619">
    <property type="entry name" value="Solute_trans_a"/>
    <property type="match status" value="1"/>
</dbReference>
<proteinExistence type="predicted"/>
<protein>
    <submittedName>
        <fullName evidence="6">Uncharacterized protein</fullName>
    </submittedName>
</protein>
<organism evidence="6 7">
    <name type="scientific">Phialocephala subalpina</name>
    <dbReference type="NCBI Taxonomy" id="576137"/>
    <lineage>
        <taxon>Eukaryota</taxon>
        <taxon>Fungi</taxon>
        <taxon>Dikarya</taxon>
        <taxon>Ascomycota</taxon>
        <taxon>Pezizomycotina</taxon>
        <taxon>Leotiomycetes</taxon>
        <taxon>Helotiales</taxon>
        <taxon>Mollisiaceae</taxon>
        <taxon>Phialocephala</taxon>
        <taxon>Phialocephala fortinii species complex</taxon>
    </lineage>
</organism>
<evidence type="ECO:0000256" key="5">
    <source>
        <dbReference type="SAM" id="Phobius"/>
    </source>
</evidence>
<evidence type="ECO:0000256" key="1">
    <source>
        <dbReference type="ARBA" id="ARBA00004141"/>
    </source>
</evidence>
<gene>
    <name evidence="6" type="ORF">PAC_07961</name>
</gene>
<comment type="subcellular location">
    <subcellularLocation>
        <location evidence="1">Membrane</location>
        <topology evidence="1">Multi-pass membrane protein</topology>
    </subcellularLocation>
</comment>
<evidence type="ECO:0000256" key="2">
    <source>
        <dbReference type="ARBA" id="ARBA00022692"/>
    </source>
</evidence>
<accession>A0A1L7WZ97</accession>
<feature type="transmembrane region" description="Helical" evidence="5">
    <location>
        <begin position="70"/>
        <end position="93"/>
    </location>
</feature>
<keyword evidence="7" id="KW-1185">Reference proteome</keyword>
<evidence type="ECO:0000256" key="3">
    <source>
        <dbReference type="ARBA" id="ARBA00022989"/>
    </source>
</evidence>
<name>A0A1L7WZ97_9HELO</name>
<sequence>MYCLDQFTYQLKDQLTGQKPTFKLICIKLVFAFSLYQDLILSIITAEWIPESLAARTTAIIAYPDLKVCILTLMLCIELMIMSILYIFAFPWQPYRIPEISVDELDSSEVTKPGGFLGILAFADALNIWDLIKALGRAARWLFVGFRNREKDSSYDLISKTTTTYRAQGQDLRLQESNREWRSSFDALHPRAVETLL</sequence>
<keyword evidence="2 5" id="KW-0812">Transmembrane</keyword>
<keyword evidence="3 5" id="KW-1133">Transmembrane helix</keyword>
<dbReference type="STRING" id="576137.A0A1L7WZ97"/>
<dbReference type="PANTHER" id="PTHR23423">
    <property type="entry name" value="ORGANIC SOLUTE TRANSPORTER-RELATED"/>
    <property type="match status" value="1"/>
</dbReference>
<dbReference type="Proteomes" id="UP000184330">
    <property type="component" value="Unassembled WGS sequence"/>
</dbReference>